<feature type="domain" description="Pentatricopeptide repeat-containing protein-mitochondrial" evidence="7">
    <location>
        <begin position="181"/>
        <end position="312"/>
    </location>
</feature>
<evidence type="ECO:0000256" key="2">
    <source>
        <dbReference type="ARBA" id="ARBA00022737"/>
    </source>
</evidence>
<feature type="repeat" description="PPR" evidence="5">
    <location>
        <begin position="322"/>
        <end position="356"/>
    </location>
</feature>
<evidence type="ECO:0000313" key="9">
    <source>
        <dbReference type="Proteomes" id="UP000799764"/>
    </source>
</evidence>
<name>A0A9P4PXH1_9PLEO</name>
<keyword evidence="9" id="KW-1185">Reference proteome</keyword>
<dbReference type="Pfam" id="PF13812">
    <property type="entry name" value="PPR_3"/>
    <property type="match status" value="1"/>
</dbReference>
<gene>
    <name evidence="8" type="ORF">P171DRAFT_349062</name>
</gene>
<keyword evidence="2" id="KW-0677">Repeat</keyword>
<evidence type="ECO:0000256" key="3">
    <source>
        <dbReference type="ARBA" id="ARBA00044493"/>
    </source>
</evidence>
<evidence type="ECO:0000259" key="7">
    <source>
        <dbReference type="Pfam" id="PF23276"/>
    </source>
</evidence>
<evidence type="ECO:0000256" key="4">
    <source>
        <dbReference type="ARBA" id="ARBA00044511"/>
    </source>
</evidence>
<evidence type="ECO:0000256" key="1">
    <source>
        <dbReference type="ARBA" id="ARBA00006192"/>
    </source>
</evidence>
<evidence type="ECO:0000256" key="5">
    <source>
        <dbReference type="PROSITE-ProRule" id="PRU00708"/>
    </source>
</evidence>
<feature type="region of interest" description="Disordered" evidence="6">
    <location>
        <begin position="446"/>
        <end position="542"/>
    </location>
</feature>
<proteinExistence type="inferred from homology"/>
<accession>A0A9P4PXH1</accession>
<feature type="compositionally biased region" description="Basic and acidic residues" evidence="6">
    <location>
        <begin position="463"/>
        <end position="480"/>
    </location>
</feature>
<feature type="repeat" description="PPR" evidence="5">
    <location>
        <begin position="357"/>
        <end position="391"/>
    </location>
</feature>
<sequence length="542" mass="60678">MYTALLHSYVSPEWGTAGKIHKALEEMAAVGIEPDARACECALEALAVHPDSFVRTDVLDYMRERWWTPTPTAQCFIIAGLLRERCFELALERLENMLDEGVRIDAWLWDKAIWILLEFGEVEEAFYVLSLKRKTSNNVDAGLSSILWSQLLDVAGQRQIPEAVSMIWYSHVVTGYLRPTSGTCLNVLSVAARVGDVKLATDVFRVLAERNTVFNNHHYEALIQCYLVVHDLPAALSVVLIMQESSLKVTEEQLHPLYAYLRRGKERPMNAFMQLQDLGRSGRKIPTAAVNVCIAASVQLGDLPEAIELYKALKSVAKAGPTAATFNELFRGCYRGGRKELAMYLANEMVELDIQPDRLTYDRLILTCIHAGDIDDAISYFEEMRSEGMLPRRGTHEDLIERTLKARDARCVALLNWYKTAEYRVEARVASLHRLVSKHFEEGGERKNHVARDANVQEASEAMEGKRIGDTDSASKKEENAQAALQALQEEMGGTQTEAGAQKDGTGEVDDASAALHEASSEPRSQPESRTSRVPDYTKFHI</sequence>
<dbReference type="AlphaFoldDB" id="A0A9P4PXH1"/>
<dbReference type="Proteomes" id="UP000799764">
    <property type="component" value="Unassembled WGS sequence"/>
</dbReference>
<dbReference type="InterPro" id="IPR011990">
    <property type="entry name" value="TPR-like_helical_dom_sf"/>
</dbReference>
<dbReference type="InterPro" id="IPR057027">
    <property type="entry name" value="TPR_mt"/>
</dbReference>
<comment type="subunit">
    <text evidence="4">Binds to mitochondrial small subunit 15S rRNA.</text>
</comment>
<dbReference type="InterPro" id="IPR002885">
    <property type="entry name" value="PPR_rpt"/>
</dbReference>
<dbReference type="EMBL" id="MU001493">
    <property type="protein sequence ID" value="KAF2451023.1"/>
    <property type="molecule type" value="Genomic_DNA"/>
</dbReference>
<feature type="compositionally biased region" description="Low complexity" evidence="6">
    <location>
        <begin position="481"/>
        <end position="491"/>
    </location>
</feature>
<dbReference type="Gene3D" id="1.25.40.10">
    <property type="entry name" value="Tetratricopeptide repeat domain"/>
    <property type="match status" value="2"/>
</dbReference>
<dbReference type="PANTHER" id="PTHR47447">
    <property type="entry name" value="OS03G0856100 PROTEIN"/>
    <property type="match status" value="1"/>
</dbReference>
<organism evidence="8 9">
    <name type="scientific">Karstenula rhodostoma CBS 690.94</name>
    <dbReference type="NCBI Taxonomy" id="1392251"/>
    <lineage>
        <taxon>Eukaryota</taxon>
        <taxon>Fungi</taxon>
        <taxon>Dikarya</taxon>
        <taxon>Ascomycota</taxon>
        <taxon>Pezizomycotina</taxon>
        <taxon>Dothideomycetes</taxon>
        <taxon>Pleosporomycetidae</taxon>
        <taxon>Pleosporales</taxon>
        <taxon>Massarineae</taxon>
        <taxon>Didymosphaeriaceae</taxon>
        <taxon>Karstenula</taxon>
    </lineage>
</organism>
<reference evidence="8" key="1">
    <citation type="journal article" date="2020" name="Stud. Mycol.">
        <title>101 Dothideomycetes genomes: a test case for predicting lifestyles and emergence of pathogens.</title>
        <authorList>
            <person name="Haridas S."/>
            <person name="Albert R."/>
            <person name="Binder M."/>
            <person name="Bloem J."/>
            <person name="Labutti K."/>
            <person name="Salamov A."/>
            <person name="Andreopoulos B."/>
            <person name="Baker S."/>
            <person name="Barry K."/>
            <person name="Bills G."/>
            <person name="Bluhm B."/>
            <person name="Cannon C."/>
            <person name="Castanera R."/>
            <person name="Culley D."/>
            <person name="Daum C."/>
            <person name="Ezra D."/>
            <person name="Gonzalez J."/>
            <person name="Henrissat B."/>
            <person name="Kuo A."/>
            <person name="Liang C."/>
            <person name="Lipzen A."/>
            <person name="Lutzoni F."/>
            <person name="Magnuson J."/>
            <person name="Mondo S."/>
            <person name="Nolan M."/>
            <person name="Ohm R."/>
            <person name="Pangilinan J."/>
            <person name="Park H.-J."/>
            <person name="Ramirez L."/>
            <person name="Alfaro M."/>
            <person name="Sun H."/>
            <person name="Tritt A."/>
            <person name="Yoshinaga Y."/>
            <person name="Zwiers L.-H."/>
            <person name="Turgeon B."/>
            <person name="Goodwin S."/>
            <person name="Spatafora J."/>
            <person name="Crous P."/>
            <person name="Grigoriev I."/>
        </authorList>
    </citation>
    <scope>NUCLEOTIDE SEQUENCE</scope>
    <source>
        <strain evidence="8">CBS 690.94</strain>
    </source>
</reference>
<evidence type="ECO:0000313" key="8">
    <source>
        <dbReference type="EMBL" id="KAF2451023.1"/>
    </source>
</evidence>
<dbReference type="Pfam" id="PF23276">
    <property type="entry name" value="TPR_24"/>
    <property type="match status" value="1"/>
</dbReference>
<dbReference type="PANTHER" id="PTHR47447:SF17">
    <property type="entry name" value="OS12G0638900 PROTEIN"/>
    <property type="match status" value="1"/>
</dbReference>
<dbReference type="NCBIfam" id="TIGR00756">
    <property type="entry name" value="PPR"/>
    <property type="match status" value="2"/>
</dbReference>
<dbReference type="OrthoDB" id="747253at2759"/>
<feature type="compositionally biased region" description="Basic and acidic residues" evidence="6">
    <location>
        <begin position="519"/>
        <end position="542"/>
    </location>
</feature>
<evidence type="ECO:0000256" key="6">
    <source>
        <dbReference type="SAM" id="MobiDB-lite"/>
    </source>
</evidence>
<protein>
    <recommendedName>
        <fullName evidence="7">Pentatricopeptide repeat-containing protein-mitochondrial domain-containing protein</fullName>
    </recommendedName>
</protein>
<dbReference type="PROSITE" id="PS51375">
    <property type="entry name" value="PPR"/>
    <property type="match status" value="2"/>
</dbReference>
<comment type="similarity">
    <text evidence="1">Belongs to the CCM1 family.</text>
</comment>
<comment type="function">
    <text evidence="3">Regulates mitochondrial small subunit maturation by controlling 15S rRNA 5'-end processing. Localizes to the 5' precursor of the 15S rRNA in a position that is subsequently occupied by mS47 in the mature yeast mtSSU. Uses structure and sequence-specific RNA recognition, binding to a single-stranded region of the precursor and specifically recognizing bases -6 to -1. The exchange of Ccm1 for mS47 is coupled to the irreversible removal of precursor rRNA that is accompanied by conformational changes of the mitoribosomal proteins uS5m and mS26. These conformational changes signal completion of 5'-end rRNA processing through protection of the mature 5'-end of the 15S rRNA and stabilization of mS47. The removal of the 5' precursor together with the dissociation of Ccm1 may be catalyzed by the 5'-3' exoribonuclease Pet127. Involved in the specific removal of group I introns in mitochondrial encoded transcripts.</text>
</comment>
<comment type="caution">
    <text evidence="8">The sequence shown here is derived from an EMBL/GenBank/DDBJ whole genome shotgun (WGS) entry which is preliminary data.</text>
</comment>